<proteinExistence type="predicted"/>
<name>A0A0B7ALB6_9EUPU</name>
<feature type="non-terminal residue" evidence="1">
    <location>
        <position position="50"/>
    </location>
</feature>
<organism evidence="1">
    <name type="scientific">Arion vulgaris</name>
    <dbReference type="NCBI Taxonomy" id="1028688"/>
    <lineage>
        <taxon>Eukaryota</taxon>
        <taxon>Metazoa</taxon>
        <taxon>Spiralia</taxon>
        <taxon>Lophotrochozoa</taxon>
        <taxon>Mollusca</taxon>
        <taxon>Gastropoda</taxon>
        <taxon>Heterobranchia</taxon>
        <taxon>Euthyneura</taxon>
        <taxon>Panpulmonata</taxon>
        <taxon>Eupulmonata</taxon>
        <taxon>Stylommatophora</taxon>
        <taxon>Helicina</taxon>
        <taxon>Arionoidea</taxon>
        <taxon>Arionidae</taxon>
        <taxon>Arion</taxon>
    </lineage>
</organism>
<evidence type="ECO:0000313" key="1">
    <source>
        <dbReference type="EMBL" id="CEK80730.1"/>
    </source>
</evidence>
<gene>
    <name evidence="1" type="primary">ORF122412</name>
</gene>
<dbReference type="AlphaFoldDB" id="A0A0B7ALB6"/>
<protein>
    <submittedName>
        <fullName evidence="1">Uncharacterized protein</fullName>
    </submittedName>
</protein>
<sequence>MVLQTDNDDTPTKSSLCLHLVVVENLGILNIRYILVLTNQPARSTMLERT</sequence>
<dbReference type="EMBL" id="HACG01033865">
    <property type="protein sequence ID" value="CEK80730.1"/>
    <property type="molecule type" value="Transcribed_RNA"/>
</dbReference>
<accession>A0A0B7ALB6</accession>
<reference evidence="1" key="1">
    <citation type="submission" date="2014-12" db="EMBL/GenBank/DDBJ databases">
        <title>Insight into the proteome of Arion vulgaris.</title>
        <authorList>
            <person name="Aradska J."/>
            <person name="Bulat T."/>
            <person name="Smidak R."/>
            <person name="Sarate P."/>
            <person name="Gangsoo J."/>
            <person name="Sialana F."/>
            <person name="Bilban M."/>
            <person name="Lubec G."/>
        </authorList>
    </citation>
    <scope>NUCLEOTIDE SEQUENCE</scope>
    <source>
        <tissue evidence="1">Skin</tissue>
    </source>
</reference>